<evidence type="ECO:0000313" key="2">
    <source>
        <dbReference type="Proteomes" id="UP000234681"/>
    </source>
</evidence>
<organism evidence="1 2">
    <name type="scientific">Rattus norvegicus</name>
    <name type="common">Rat</name>
    <dbReference type="NCBI Taxonomy" id="10116"/>
    <lineage>
        <taxon>Eukaryota</taxon>
        <taxon>Metazoa</taxon>
        <taxon>Chordata</taxon>
        <taxon>Craniata</taxon>
        <taxon>Vertebrata</taxon>
        <taxon>Euteleostomi</taxon>
        <taxon>Mammalia</taxon>
        <taxon>Eutheria</taxon>
        <taxon>Euarchontoglires</taxon>
        <taxon>Glires</taxon>
        <taxon>Rodentia</taxon>
        <taxon>Myomorpha</taxon>
        <taxon>Muroidea</taxon>
        <taxon>Muridae</taxon>
        <taxon>Murinae</taxon>
        <taxon>Rattus</taxon>
    </lineage>
</organism>
<protein>
    <submittedName>
        <fullName evidence="1">RCG35238</fullName>
    </submittedName>
</protein>
<name>A6HHG8_RAT</name>
<reference evidence="1 2" key="1">
    <citation type="submission" date="2005-07" db="EMBL/GenBank/DDBJ databases">
        <authorList>
            <person name="Mural R.J."/>
            <person name="Li P.W."/>
            <person name="Adams M.D."/>
            <person name="Amanatides P.G."/>
            <person name="Baden-Tillson H."/>
            <person name="Barnstead M."/>
            <person name="Chin S.H."/>
            <person name="Dew I."/>
            <person name="Evans C.A."/>
            <person name="Ferriera S."/>
            <person name="Flanigan M."/>
            <person name="Fosler C."/>
            <person name="Glodek A."/>
            <person name="Gu Z."/>
            <person name="Holt R.A."/>
            <person name="Jennings D."/>
            <person name="Kraft C.L."/>
            <person name="Lu F."/>
            <person name="Nguyen T."/>
            <person name="Nusskern D.R."/>
            <person name="Pfannkoch C.M."/>
            <person name="Sitter C."/>
            <person name="Sutton G.G."/>
            <person name="Venter J.C."/>
            <person name="Wang Z."/>
            <person name="Woodage T."/>
            <person name="Zheng X.H."/>
            <person name="Zhong F."/>
        </authorList>
    </citation>
    <scope>NUCLEOTIDE SEQUENCE [LARGE SCALE GENOMIC DNA]</scope>
    <source>
        <strain>BN</strain>
        <strain evidence="2">Sprague-Dawley</strain>
    </source>
</reference>
<accession>A6HHG8</accession>
<dbReference type="Proteomes" id="UP000234681">
    <property type="component" value="Chromosome 10"/>
</dbReference>
<sequence length="86" mass="9241">MPVAPDLGVLVLGCAILCNPNCPGPSLRNEESRLEAIQAPIPSSFPTKDGFRPPKLVGLDFSFFCLENLCVSAHWPAKESVQSAMN</sequence>
<gene>
    <name evidence="1" type="ORF">rCG_35238</name>
</gene>
<proteinExistence type="predicted"/>
<evidence type="ECO:0000313" key="1">
    <source>
        <dbReference type="EMBL" id="EDM05473.1"/>
    </source>
</evidence>
<dbReference type="EMBL" id="CH473948">
    <property type="protein sequence ID" value="EDM05473.1"/>
    <property type="molecule type" value="Genomic_DNA"/>
</dbReference>
<dbReference type="AlphaFoldDB" id="A6HHG8"/>